<name>A0A9W9SHU9_9EURO</name>
<dbReference type="GeneID" id="81437486"/>
<dbReference type="AlphaFoldDB" id="A0A9W9SHU9"/>
<comment type="similarity">
    <text evidence="2">Belongs to the major facilitator superfamily. Sugar transporter (TC 2.A.1.1) family.</text>
</comment>
<evidence type="ECO:0000259" key="7">
    <source>
        <dbReference type="PROSITE" id="PS50850"/>
    </source>
</evidence>
<dbReference type="InterPro" id="IPR050360">
    <property type="entry name" value="MFS_Sugar_Transporters"/>
</dbReference>
<reference evidence="8" key="2">
    <citation type="journal article" date="2023" name="IMA Fungus">
        <title>Comparative genomic study of the Penicillium genus elucidates a diverse pangenome and 15 lateral gene transfer events.</title>
        <authorList>
            <person name="Petersen C."/>
            <person name="Sorensen T."/>
            <person name="Nielsen M.R."/>
            <person name="Sondergaard T.E."/>
            <person name="Sorensen J.L."/>
            <person name="Fitzpatrick D.A."/>
            <person name="Frisvad J.C."/>
            <person name="Nielsen K.L."/>
        </authorList>
    </citation>
    <scope>NUCLEOTIDE SEQUENCE</scope>
    <source>
        <strain evidence="8">IBT 29864</strain>
    </source>
</reference>
<dbReference type="OrthoDB" id="6612291at2759"/>
<dbReference type="RefSeq" id="XP_056556832.1">
    <property type="nucleotide sequence ID" value="XM_056698307.1"/>
</dbReference>
<accession>A0A9W9SHU9</accession>
<gene>
    <name evidence="8" type="ORF">N7496_005378</name>
</gene>
<evidence type="ECO:0000256" key="5">
    <source>
        <dbReference type="ARBA" id="ARBA00023136"/>
    </source>
</evidence>
<feature type="transmembrane region" description="Helical" evidence="6">
    <location>
        <begin position="217"/>
        <end position="236"/>
    </location>
</feature>
<evidence type="ECO:0000256" key="2">
    <source>
        <dbReference type="ARBA" id="ARBA00010992"/>
    </source>
</evidence>
<evidence type="ECO:0000313" key="8">
    <source>
        <dbReference type="EMBL" id="KAJ5377969.1"/>
    </source>
</evidence>
<evidence type="ECO:0000256" key="1">
    <source>
        <dbReference type="ARBA" id="ARBA00004141"/>
    </source>
</evidence>
<evidence type="ECO:0000313" key="9">
    <source>
        <dbReference type="Proteomes" id="UP001147782"/>
    </source>
</evidence>
<dbReference type="PROSITE" id="PS50850">
    <property type="entry name" value="MFS"/>
    <property type="match status" value="1"/>
</dbReference>
<protein>
    <recommendedName>
        <fullName evidence="7">Major facilitator superfamily (MFS) profile domain-containing protein</fullName>
    </recommendedName>
</protein>
<dbReference type="SUPFAM" id="SSF103473">
    <property type="entry name" value="MFS general substrate transporter"/>
    <property type="match status" value="1"/>
</dbReference>
<feature type="transmembrane region" description="Helical" evidence="6">
    <location>
        <begin position="117"/>
        <end position="140"/>
    </location>
</feature>
<dbReference type="InterPro" id="IPR036259">
    <property type="entry name" value="MFS_trans_sf"/>
</dbReference>
<dbReference type="Gene3D" id="1.20.1250.20">
    <property type="entry name" value="MFS general substrate transporter like domains"/>
    <property type="match status" value="1"/>
</dbReference>
<dbReference type="InterPro" id="IPR005828">
    <property type="entry name" value="MFS_sugar_transport-like"/>
</dbReference>
<keyword evidence="4 6" id="KW-1133">Transmembrane helix</keyword>
<dbReference type="GO" id="GO:0016020">
    <property type="term" value="C:membrane"/>
    <property type="evidence" value="ECO:0007669"/>
    <property type="project" value="UniProtKB-SubCell"/>
</dbReference>
<feature type="transmembrane region" description="Helical" evidence="6">
    <location>
        <begin position="89"/>
        <end position="110"/>
    </location>
</feature>
<keyword evidence="3 6" id="KW-0812">Transmembrane</keyword>
<keyword evidence="9" id="KW-1185">Reference proteome</keyword>
<proteinExistence type="inferred from homology"/>
<organism evidence="8 9">
    <name type="scientific">Penicillium cataractarum</name>
    <dbReference type="NCBI Taxonomy" id="2100454"/>
    <lineage>
        <taxon>Eukaryota</taxon>
        <taxon>Fungi</taxon>
        <taxon>Dikarya</taxon>
        <taxon>Ascomycota</taxon>
        <taxon>Pezizomycotina</taxon>
        <taxon>Eurotiomycetes</taxon>
        <taxon>Eurotiomycetidae</taxon>
        <taxon>Eurotiales</taxon>
        <taxon>Aspergillaceae</taxon>
        <taxon>Penicillium</taxon>
    </lineage>
</organism>
<comment type="caution">
    <text evidence="8">The sequence shown here is derived from an EMBL/GenBank/DDBJ whole genome shotgun (WGS) entry which is preliminary data.</text>
</comment>
<dbReference type="Proteomes" id="UP001147782">
    <property type="component" value="Unassembled WGS sequence"/>
</dbReference>
<evidence type="ECO:0000256" key="6">
    <source>
        <dbReference type="SAM" id="Phobius"/>
    </source>
</evidence>
<comment type="subcellular location">
    <subcellularLocation>
        <location evidence="1">Membrane</location>
        <topology evidence="1">Multi-pass membrane protein</topology>
    </subcellularLocation>
</comment>
<dbReference type="PANTHER" id="PTHR48022:SF45">
    <property type="entry name" value="MAJOR FACILITATOR SUPERFAMILY (MFS) PROFILE DOMAIN-CONTAINING PROTEIN-RELATED"/>
    <property type="match status" value="1"/>
</dbReference>
<feature type="transmembrane region" description="Helical" evidence="6">
    <location>
        <begin position="186"/>
        <end position="211"/>
    </location>
</feature>
<dbReference type="EMBL" id="JAPZBS010000004">
    <property type="protein sequence ID" value="KAJ5377969.1"/>
    <property type="molecule type" value="Genomic_DNA"/>
</dbReference>
<feature type="transmembrane region" description="Helical" evidence="6">
    <location>
        <begin position="47"/>
        <end position="69"/>
    </location>
</feature>
<reference evidence="8" key="1">
    <citation type="submission" date="2022-11" db="EMBL/GenBank/DDBJ databases">
        <authorList>
            <person name="Petersen C."/>
        </authorList>
    </citation>
    <scope>NUCLEOTIDE SEQUENCE</scope>
    <source>
        <strain evidence="8">IBT 29864</strain>
    </source>
</reference>
<evidence type="ECO:0000256" key="3">
    <source>
        <dbReference type="ARBA" id="ARBA00022692"/>
    </source>
</evidence>
<keyword evidence="5 6" id="KW-0472">Membrane</keyword>
<dbReference type="InterPro" id="IPR020846">
    <property type="entry name" value="MFS_dom"/>
</dbReference>
<feature type="transmembrane region" description="Helical" evidence="6">
    <location>
        <begin position="146"/>
        <end position="174"/>
    </location>
</feature>
<dbReference type="PANTHER" id="PTHR48022">
    <property type="entry name" value="PLASTIDIC GLUCOSE TRANSPORTER 4"/>
    <property type="match status" value="1"/>
</dbReference>
<feature type="domain" description="Major facilitator superfamily (MFS) profile" evidence="7">
    <location>
        <begin position="1"/>
        <end position="240"/>
    </location>
</feature>
<sequence length="292" mass="32588">MVALAGAGQADHEVISAEIQTISRALQEAGSSERGFVDLFKDNRQRLFYRFCLAIGVNFGAQMTGANAISYYGTTIFRSSLGLPAQKASLLNAGVLTWKIVAAISAYVTVDRFGRKPLFIIASMGMSVSMASLAVSVWVVQNHYTYAASVAATFFLFFYMTFFPLGFLGANFLYSTEIAPQDLRMHLSAIGTATHWLFNFVIAEITPIAFVTIKYRYYIVYAVIAASVAILIFFFFPETRGLSLEEMNNLFQDPKHWWQVTNYSNALRKCGVLELETSEKMEAVRHIEEADN</sequence>
<dbReference type="Pfam" id="PF00083">
    <property type="entry name" value="Sugar_tr"/>
    <property type="match status" value="1"/>
</dbReference>
<dbReference type="GO" id="GO:0005351">
    <property type="term" value="F:carbohydrate:proton symporter activity"/>
    <property type="evidence" value="ECO:0007669"/>
    <property type="project" value="TreeGrafter"/>
</dbReference>
<evidence type="ECO:0000256" key="4">
    <source>
        <dbReference type="ARBA" id="ARBA00022989"/>
    </source>
</evidence>